<dbReference type="GO" id="GO:0016651">
    <property type="term" value="F:oxidoreductase activity, acting on NAD(P)H"/>
    <property type="evidence" value="ECO:0007669"/>
    <property type="project" value="InterPro"/>
</dbReference>
<organism evidence="6 7">
    <name type="scientific">Diplodia corticola</name>
    <dbReference type="NCBI Taxonomy" id="236234"/>
    <lineage>
        <taxon>Eukaryota</taxon>
        <taxon>Fungi</taxon>
        <taxon>Dikarya</taxon>
        <taxon>Ascomycota</taxon>
        <taxon>Pezizomycotina</taxon>
        <taxon>Dothideomycetes</taxon>
        <taxon>Dothideomycetes incertae sedis</taxon>
        <taxon>Botryosphaeriales</taxon>
        <taxon>Botryosphaeriaceae</taxon>
        <taxon>Diplodia</taxon>
    </lineage>
</organism>
<evidence type="ECO:0000256" key="2">
    <source>
        <dbReference type="ARBA" id="ARBA00011245"/>
    </source>
</evidence>
<dbReference type="SUPFAM" id="SSF51735">
    <property type="entry name" value="NAD(P)-binding Rossmann-fold domains"/>
    <property type="match status" value="1"/>
</dbReference>
<reference evidence="6 7" key="1">
    <citation type="submission" date="2016-10" db="EMBL/GenBank/DDBJ databases">
        <title>Proteomics and genomics reveal pathogen-plant mechanisms compatible with a hemibiotrophic lifestyle of Diplodia corticola.</title>
        <authorList>
            <person name="Fernandes I."/>
            <person name="De Jonge R."/>
            <person name="Van De Peer Y."/>
            <person name="Devreese B."/>
            <person name="Alves A."/>
            <person name="Esteves A.C."/>
        </authorList>
    </citation>
    <scope>NUCLEOTIDE SEQUENCE [LARGE SCALE GENOMIC DNA]</scope>
    <source>
        <strain evidence="6 7">CBS 112549</strain>
    </source>
</reference>
<dbReference type="RefSeq" id="XP_020128707.1">
    <property type="nucleotide sequence ID" value="XM_020275235.1"/>
</dbReference>
<comment type="similarity">
    <text evidence="1">Belongs to the zinc-containing alcohol dehydrogenase family.</text>
</comment>
<dbReference type="GeneID" id="31015496"/>
<dbReference type="InterPro" id="IPR013154">
    <property type="entry name" value="ADH-like_N"/>
</dbReference>
<dbReference type="Gene3D" id="3.90.180.10">
    <property type="entry name" value="Medium-chain alcohol dehydrogenases, catalytic domain"/>
    <property type="match status" value="1"/>
</dbReference>
<comment type="subunit">
    <text evidence="2">Monomer.</text>
</comment>
<dbReference type="InterPro" id="IPR047122">
    <property type="entry name" value="Trans-enoyl_RdTase-like"/>
</dbReference>
<keyword evidence="3" id="KW-0560">Oxidoreductase</keyword>
<accession>A0A1J9RVN9</accession>
<dbReference type="Proteomes" id="UP000183809">
    <property type="component" value="Unassembled WGS sequence"/>
</dbReference>
<feature type="domain" description="Enoyl reductase (ER)" evidence="5">
    <location>
        <begin position="15"/>
        <end position="401"/>
    </location>
</feature>
<dbReference type="CDD" id="cd08249">
    <property type="entry name" value="enoyl_reductase_like"/>
    <property type="match status" value="1"/>
</dbReference>
<dbReference type="SUPFAM" id="SSF50129">
    <property type="entry name" value="GroES-like"/>
    <property type="match status" value="1"/>
</dbReference>
<dbReference type="InterPro" id="IPR020843">
    <property type="entry name" value="ER"/>
</dbReference>
<dbReference type="OrthoDB" id="48317at2759"/>
<dbReference type="EMBL" id="MNUE01000038">
    <property type="protein sequence ID" value="OJD32447.1"/>
    <property type="molecule type" value="Genomic_DNA"/>
</dbReference>
<gene>
    <name evidence="6" type="ORF">BKCO1_3800027</name>
</gene>
<proteinExistence type="inferred from homology"/>
<sequence>MTKPVNTAAFLTAEKAYPLEIGEAPYPTPISDEIIVKTAAVAINPVDWVVQSTAFIPLPYPWILGRDVAGTIVALGPHAPPSLRLGQPVAGLALGFATRDPAAGAFQTYVKLSPPLIIAPLPPSLAPTLAAVLPLAFATAAGALFEPHLLGLPLPPADLAPPPPSPNAAAPGRDADDDGPAQTTAPVLLVWGAASSVGSAACQLARAAGHAVVATASAANFGYATSSLGAEAVFDYRRTDVVDAVVGALAAERRKVVGVVDAVGMGGALEACLDVAGRVAAAAAAERERGRRGRRGVGEGDGEGGGGGLLLRVCTVRPLPPPGGLADDALPEGVECGVVMATDVRKTRVGPAVFEGFLPRALADGRVRCLPEPEVVGVGLGRVQEGMDRLRRGVSAKKLVVVLREEEEGGGGREEGSLDQRGEGGGGVRHT</sequence>
<keyword evidence="7" id="KW-1185">Reference proteome</keyword>
<dbReference type="Gene3D" id="3.40.50.720">
    <property type="entry name" value="NAD(P)-binding Rossmann-like Domain"/>
    <property type="match status" value="1"/>
</dbReference>
<dbReference type="InterPro" id="IPR011032">
    <property type="entry name" value="GroES-like_sf"/>
</dbReference>
<feature type="compositionally biased region" description="Basic and acidic residues" evidence="4">
    <location>
        <begin position="410"/>
        <end position="422"/>
    </location>
</feature>
<evidence type="ECO:0000259" key="5">
    <source>
        <dbReference type="SMART" id="SM00829"/>
    </source>
</evidence>
<feature type="compositionally biased region" description="Pro residues" evidence="4">
    <location>
        <begin position="155"/>
        <end position="166"/>
    </location>
</feature>
<dbReference type="Pfam" id="PF08240">
    <property type="entry name" value="ADH_N"/>
    <property type="match status" value="1"/>
</dbReference>
<comment type="caution">
    <text evidence="6">The sequence shown here is derived from an EMBL/GenBank/DDBJ whole genome shotgun (WGS) entry which is preliminary data.</text>
</comment>
<evidence type="ECO:0000256" key="3">
    <source>
        <dbReference type="ARBA" id="ARBA00023002"/>
    </source>
</evidence>
<dbReference type="InterPro" id="IPR036291">
    <property type="entry name" value="NAD(P)-bd_dom_sf"/>
</dbReference>
<evidence type="ECO:0000256" key="1">
    <source>
        <dbReference type="ARBA" id="ARBA00008072"/>
    </source>
</evidence>
<feature type="region of interest" description="Disordered" evidence="4">
    <location>
        <begin position="405"/>
        <end position="431"/>
    </location>
</feature>
<evidence type="ECO:0000313" key="7">
    <source>
        <dbReference type="Proteomes" id="UP000183809"/>
    </source>
</evidence>
<protein>
    <submittedName>
        <fullName evidence="6">Zinc-binding oxidoreductase</fullName>
    </submittedName>
</protein>
<evidence type="ECO:0000256" key="4">
    <source>
        <dbReference type="SAM" id="MobiDB-lite"/>
    </source>
</evidence>
<evidence type="ECO:0000313" key="6">
    <source>
        <dbReference type="EMBL" id="OJD32447.1"/>
    </source>
</evidence>
<dbReference type="AlphaFoldDB" id="A0A1J9RVN9"/>
<dbReference type="PANTHER" id="PTHR45348">
    <property type="entry name" value="HYPOTHETICAL OXIDOREDUCTASE (EUROFUNG)"/>
    <property type="match status" value="1"/>
</dbReference>
<dbReference type="STRING" id="236234.A0A1J9RVN9"/>
<dbReference type="SMART" id="SM00829">
    <property type="entry name" value="PKS_ER"/>
    <property type="match status" value="1"/>
</dbReference>
<dbReference type="PANTHER" id="PTHR45348:SF2">
    <property type="entry name" value="ZINC-TYPE ALCOHOL DEHYDROGENASE-LIKE PROTEIN C2E1P3.01"/>
    <property type="match status" value="1"/>
</dbReference>
<feature type="region of interest" description="Disordered" evidence="4">
    <location>
        <begin position="155"/>
        <end position="181"/>
    </location>
</feature>
<name>A0A1J9RVN9_9PEZI</name>